<feature type="region of interest" description="Disordered" evidence="1">
    <location>
        <begin position="1"/>
        <end position="22"/>
    </location>
</feature>
<organism evidence="2 3">
    <name type="scientific">Torulaspora globosa</name>
    <dbReference type="NCBI Taxonomy" id="48254"/>
    <lineage>
        <taxon>Eukaryota</taxon>
        <taxon>Fungi</taxon>
        <taxon>Dikarya</taxon>
        <taxon>Ascomycota</taxon>
        <taxon>Saccharomycotina</taxon>
        <taxon>Saccharomycetes</taxon>
        <taxon>Saccharomycetales</taxon>
        <taxon>Saccharomycetaceae</taxon>
        <taxon>Torulaspora</taxon>
    </lineage>
</organism>
<dbReference type="OrthoDB" id="4067025at2759"/>
<dbReference type="GeneID" id="59325559"/>
<dbReference type="EMBL" id="CP059248">
    <property type="protein sequence ID" value="QLL32423.1"/>
    <property type="molecule type" value="Genomic_DNA"/>
</dbReference>
<evidence type="ECO:0000313" key="3">
    <source>
        <dbReference type="Proteomes" id="UP000515788"/>
    </source>
</evidence>
<reference evidence="2 3" key="1">
    <citation type="submission" date="2020-06" db="EMBL/GenBank/DDBJ databases">
        <title>The yeast mating-type switching endonuclease HO is a domesticated member of an unorthodox homing genetic element family.</title>
        <authorList>
            <person name="Coughlan A.Y."/>
            <person name="Lombardi L."/>
            <person name="Braun-Galleani S."/>
            <person name="Martos A.R."/>
            <person name="Galeote V."/>
            <person name="Bigey F."/>
            <person name="Dequin S."/>
            <person name="Byrne K.P."/>
            <person name="Wolfe K.H."/>
        </authorList>
    </citation>
    <scope>NUCLEOTIDE SEQUENCE [LARGE SCALE GENOMIC DNA]</scope>
    <source>
        <strain evidence="2 3">CBS764</strain>
    </source>
</reference>
<proteinExistence type="predicted"/>
<dbReference type="KEGG" id="tgb:HG536_0C05920"/>
<name>A0A7G3ZFY7_9SACH</name>
<sequence>MNENDASRPSRASEAQDAEVPNLKDLAAQWQTKKFGDQVREKVLKDKVLVRIQEATSVIMDLAARQEGAVGEHFDKMEWDSLYNYSANVMDEYTKNVDSILNQLDQLYRKQYLWQESVFLIDSQTGASVIGKAEEWMKLKEQHLEYKGVQLDRSANVIKSAIERLTSKN</sequence>
<protein>
    <submittedName>
        <fullName evidence="2">Uncharacterized protein</fullName>
    </submittedName>
</protein>
<dbReference type="AlphaFoldDB" id="A0A7G3ZFY7"/>
<evidence type="ECO:0000313" key="2">
    <source>
        <dbReference type="EMBL" id="QLL32423.1"/>
    </source>
</evidence>
<dbReference type="Proteomes" id="UP000515788">
    <property type="component" value="Chromosome 3"/>
</dbReference>
<accession>A0A7G3ZFY7</accession>
<dbReference type="RefSeq" id="XP_037139098.1">
    <property type="nucleotide sequence ID" value="XM_037283202.1"/>
</dbReference>
<evidence type="ECO:0000256" key="1">
    <source>
        <dbReference type="SAM" id="MobiDB-lite"/>
    </source>
</evidence>
<gene>
    <name evidence="2" type="ORF">HG536_0C05920</name>
</gene>
<keyword evidence="3" id="KW-1185">Reference proteome</keyword>